<comment type="caution">
    <text evidence="1">The sequence shown here is derived from an EMBL/GenBank/DDBJ whole genome shotgun (WGS) entry which is preliminary data.</text>
</comment>
<name>A0ABU5ZCK2_9BACL</name>
<dbReference type="Pfam" id="PF07386">
    <property type="entry name" value="DUF1499"/>
    <property type="match status" value="1"/>
</dbReference>
<dbReference type="Proteomes" id="UP001310386">
    <property type="component" value="Unassembled WGS sequence"/>
</dbReference>
<evidence type="ECO:0000313" key="2">
    <source>
        <dbReference type="Proteomes" id="UP001310386"/>
    </source>
</evidence>
<dbReference type="RefSeq" id="WP_371752341.1">
    <property type="nucleotide sequence ID" value="NZ_JAYJLD010000001.1"/>
</dbReference>
<reference evidence="1" key="1">
    <citation type="submission" date="2023-12" db="EMBL/GenBank/DDBJ databases">
        <title>Fervidustalea candida gen. nov., sp. nov., a novel member of the family Paenibacillaceae isolated from a geothermal area.</title>
        <authorList>
            <person name="Li W.-J."/>
            <person name="Jiao J.-Y."/>
            <person name="Chen Y."/>
        </authorList>
    </citation>
    <scope>NUCLEOTIDE SEQUENCE</scope>
    <source>
        <strain evidence="1">SYSU GA230002</strain>
    </source>
</reference>
<proteinExistence type="predicted"/>
<protein>
    <submittedName>
        <fullName evidence="1">DUF1499 domain-containing protein</fullName>
    </submittedName>
</protein>
<accession>A0ABU5ZCK2</accession>
<organism evidence="1 2">
    <name type="scientific">Ferviditalea candida</name>
    <dbReference type="NCBI Taxonomy" id="3108399"/>
    <lineage>
        <taxon>Bacteria</taxon>
        <taxon>Bacillati</taxon>
        <taxon>Bacillota</taxon>
        <taxon>Bacilli</taxon>
        <taxon>Bacillales</taxon>
        <taxon>Paenibacillaceae</taxon>
        <taxon>Ferviditalea</taxon>
    </lineage>
</organism>
<dbReference type="EMBL" id="JAYJLD010000001">
    <property type="protein sequence ID" value="MEB3100239.1"/>
    <property type="molecule type" value="Genomic_DNA"/>
</dbReference>
<evidence type="ECO:0000313" key="1">
    <source>
        <dbReference type="EMBL" id="MEB3100239.1"/>
    </source>
</evidence>
<dbReference type="InterPro" id="IPR010865">
    <property type="entry name" value="DUF1499"/>
</dbReference>
<sequence length="127" mass="14570">MYRTLVGLVRSFEQTSENAADPLLRTKYYRLSRDRMWADVVELLKQMKGYERLHEAKSLGEIVVEKKTPFGRKQDITLTLYAVSPLKTAVDIYSASRGSLGDFGSNYRTISEIYSGLDRKFAGYKEN</sequence>
<gene>
    <name evidence="1" type="ORF">VF724_01020</name>
</gene>
<keyword evidence="2" id="KW-1185">Reference proteome</keyword>